<dbReference type="Gene3D" id="2.170.150.70">
    <property type="match status" value="1"/>
</dbReference>
<gene>
    <name evidence="5" type="ORF">PUV54_08430</name>
</gene>
<dbReference type="SUPFAM" id="SSF51316">
    <property type="entry name" value="Mss4-like"/>
    <property type="match status" value="1"/>
</dbReference>
<dbReference type="PANTHER" id="PTHR28620">
    <property type="entry name" value="CENTROMERE PROTEIN V"/>
    <property type="match status" value="1"/>
</dbReference>
<comment type="similarity">
    <text evidence="1">Belongs to the Gfa family.</text>
</comment>
<dbReference type="Pfam" id="PF04828">
    <property type="entry name" value="GFA"/>
    <property type="match status" value="1"/>
</dbReference>
<evidence type="ECO:0000256" key="1">
    <source>
        <dbReference type="ARBA" id="ARBA00005495"/>
    </source>
</evidence>
<organism evidence="5 6">
    <name type="scientific">Hyphococcus flavus</name>
    <dbReference type="NCBI Taxonomy" id="1866326"/>
    <lineage>
        <taxon>Bacteria</taxon>
        <taxon>Pseudomonadati</taxon>
        <taxon>Pseudomonadota</taxon>
        <taxon>Alphaproteobacteria</taxon>
        <taxon>Parvularculales</taxon>
        <taxon>Parvularculaceae</taxon>
        <taxon>Hyphococcus</taxon>
    </lineage>
</organism>
<dbReference type="InterPro" id="IPR011057">
    <property type="entry name" value="Mss4-like_sf"/>
</dbReference>
<dbReference type="InterPro" id="IPR006913">
    <property type="entry name" value="CENP-V/GFA"/>
</dbReference>
<dbReference type="RefSeq" id="WP_274495192.1">
    <property type="nucleotide sequence ID" value="NZ_CP118166.1"/>
</dbReference>
<dbReference type="PROSITE" id="PS51891">
    <property type="entry name" value="CENP_V_GFA"/>
    <property type="match status" value="1"/>
</dbReference>
<accession>A0AAF0CG90</accession>
<dbReference type="GO" id="GO:0016846">
    <property type="term" value="F:carbon-sulfur lyase activity"/>
    <property type="evidence" value="ECO:0007669"/>
    <property type="project" value="InterPro"/>
</dbReference>
<dbReference type="GO" id="GO:0046872">
    <property type="term" value="F:metal ion binding"/>
    <property type="evidence" value="ECO:0007669"/>
    <property type="project" value="UniProtKB-KW"/>
</dbReference>
<evidence type="ECO:0000259" key="4">
    <source>
        <dbReference type="PROSITE" id="PS51891"/>
    </source>
</evidence>
<evidence type="ECO:0000256" key="2">
    <source>
        <dbReference type="ARBA" id="ARBA00022723"/>
    </source>
</evidence>
<keyword evidence="3" id="KW-0862">Zinc</keyword>
<dbReference type="EMBL" id="CP118166">
    <property type="protein sequence ID" value="WDI33221.1"/>
    <property type="molecule type" value="Genomic_DNA"/>
</dbReference>
<dbReference type="KEGG" id="hfl:PUV54_08430"/>
<protein>
    <submittedName>
        <fullName evidence="5">GFA family protein</fullName>
    </submittedName>
</protein>
<dbReference type="InterPro" id="IPR052355">
    <property type="entry name" value="CENP-V-like"/>
</dbReference>
<sequence>MADATNVRGGCHCGAVRFEASVDLAGAMECNCSHCAMKGFVLTFTPAEKFKILSGEDKLTEYRFNKKQIRHLFCSLCGVQPFGMGKHPDGGEMAAVNLRCVENVDLSTLQPQQVDGKSF</sequence>
<keyword evidence="6" id="KW-1185">Reference proteome</keyword>
<proteinExistence type="inferred from homology"/>
<keyword evidence="2" id="KW-0479">Metal-binding</keyword>
<dbReference type="AlphaFoldDB" id="A0AAF0CG90"/>
<dbReference type="PANTHER" id="PTHR28620:SF1">
    <property type="entry name" value="CENP-V_GFA DOMAIN-CONTAINING PROTEIN"/>
    <property type="match status" value="1"/>
</dbReference>
<reference evidence="5" key="1">
    <citation type="submission" date="2023-02" db="EMBL/GenBank/DDBJ databases">
        <title>Genome sequence of Hyphococcus flavus.</title>
        <authorList>
            <person name="Rong J.-C."/>
            <person name="Zhao Q."/>
            <person name="Yi M."/>
            <person name="Wu J.-Y."/>
        </authorList>
    </citation>
    <scope>NUCLEOTIDE SEQUENCE</scope>
    <source>
        <strain evidence="5">MCCC 1K03223</strain>
    </source>
</reference>
<evidence type="ECO:0000313" key="5">
    <source>
        <dbReference type="EMBL" id="WDI33221.1"/>
    </source>
</evidence>
<evidence type="ECO:0000313" key="6">
    <source>
        <dbReference type="Proteomes" id="UP001214043"/>
    </source>
</evidence>
<name>A0AAF0CG90_9PROT</name>
<evidence type="ECO:0000256" key="3">
    <source>
        <dbReference type="ARBA" id="ARBA00022833"/>
    </source>
</evidence>
<feature type="domain" description="CENP-V/GFA" evidence="4">
    <location>
        <begin position="7"/>
        <end position="119"/>
    </location>
</feature>
<dbReference type="Proteomes" id="UP001214043">
    <property type="component" value="Chromosome"/>
</dbReference>